<dbReference type="PANTHER" id="PTHR35011:SF10">
    <property type="entry name" value="TRAP TRANSPORTER SMALL PERMEASE PROTEIN"/>
    <property type="match status" value="1"/>
</dbReference>
<feature type="transmembrane region" description="Helical" evidence="9">
    <location>
        <begin position="158"/>
        <end position="180"/>
    </location>
</feature>
<comment type="subunit">
    <text evidence="9">The complex comprises the extracytoplasmic solute receptor protein and the two transmembrane proteins.</text>
</comment>
<comment type="function">
    <text evidence="9">Part of the tripartite ATP-independent periplasmic (TRAP) transport system.</text>
</comment>
<dbReference type="InterPro" id="IPR007387">
    <property type="entry name" value="TRAP_DctQ"/>
</dbReference>
<dbReference type="GO" id="GO:0005886">
    <property type="term" value="C:plasma membrane"/>
    <property type="evidence" value="ECO:0007669"/>
    <property type="project" value="UniProtKB-SubCell"/>
</dbReference>
<evidence type="ECO:0000256" key="3">
    <source>
        <dbReference type="ARBA" id="ARBA00022475"/>
    </source>
</evidence>
<evidence type="ECO:0000256" key="7">
    <source>
        <dbReference type="ARBA" id="ARBA00023136"/>
    </source>
</evidence>
<evidence type="ECO:0000256" key="5">
    <source>
        <dbReference type="ARBA" id="ARBA00022692"/>
    </source>
</evidence>
<keyword evidence="5 9" id="KW-0812">Transmembrane</keyword>
<dbReference type="Pfam" id="PF04290">
    <property type="entry name" value="DctQ"/>
    <property type="match status" value="1"/>
</dbReference>
<keyword evidence="2 9" id="KW-0813">Transport</keyword>
<sequence>MTANERAALQGIGPQRDGSIPVPLSGEDTHMLSTAWALRRAVETVMAIVLMSMVVLTFADVIGRRLFGAPIYGAHDITEHLMALVVFCGLPLVTVAGAHLTIDLFDRLIGQAWMGWWRALIALLVVGILCLLAWLFLRHGLNAARISEVSQALRLPRGPLYLFIGASFALSALAAAAIAITGPMVDPADNHEEDPL</sequence>
<evidence type="ECO:0000256" key="8">
    <source>
        <dbReference type="ARBA" id="ARBA00038436"/>
    </source>
</evidence>
<evidence type="ECO:0000256" key="1">
    <source>
        <dbReference type="ARBA" id="ARBA00004429"/>
    </source>
</evidence>
<feature type="transmembrane region" description="Helical" evidence="9">
    <location>
        <begin position="81"/>
        <end position="102"/>
    </location>
</feature>
<comment type="similarity">
    <text evidence="8 9">Belongs to the TRAP transporter small permease family.</text>
</comment>
<keyword evidence="6 9" id="KW-1133">Transmembrane helix</keyword>
<organism evidence="11 12">
    <name type="scientific">Roseicyclus marinus</name>
    <dbReference type="NCBI Taxonomy" id="2161673"/>
    <lineage>
        <taxon>Bacteria</taxon>
        <taxon>Pseudomonadati</taxon>
        <taxon>Pseudomonadota</taxon>
        <taxon>Alphaproteobacteria</taxon>
        <taxon>Rhodobacterales</taxon>
        <taxon>Roseobacteraceae</taxon>
        <taxon>Roseicyclus</taxon>
    </lineage>
</organism>
<dbReference type="InterPro" id="IPR055348">
    <property type="entry name" value="DctQ"/>
</dbReference>
<gene>
    <name evidence="11" type="ORF">MACH21_04230</name>
</gene>
<feature type="transmembrane region" description="Helical" evidence="9">
    <location>
        <begin position="41"/>
        <end position="61"/>
    </location>
</feature>
<keyword evidence="4 9" id="KW-0997">Cell inner membrane</keyword>
<keyword evidence="12" id="KW-1185">Reference proteome</keyword>
<evidence type="ECO:0000256" key="2">
    <source>
        <dbReference type="ARBA" id="ARBA00022448"/>
    </source>
</evidence>
<keyword evidence="7 9" id="KW-0472">Membrane</keyword>
<comment type="subcellular location">
    <subcellularLocation>
        <location evidence="1 9">Cell inner membrane</location>
        <topology evidence="1 9">Multi-pass membrane protein</topology>
    </subcellularLocation>
</comment>
<evidence type="ECO:0000256" key="9">
    <source>
        <dbReference type="RuleBase" id="RU369079"/>
    </source>
</evidence>
<evidence type="ECO:0000259" key="10">
    <source>
        <dbReference type="Pfam" id="PF04290"/>
    </source>
</evidence>
<accession>A0AA48HHG3</accession>
<feature type="transmembrane region" description="Helical" evidence="9">
    <location>
        <begin position="114"/>
        <end position="137"/>
    </location>
</feature>
<dbReference type="AlphaFoldDB" id="A0AA48HHG3"/>
<dbReference type="Proteomes" id="UP001337723">
    <property type="component" value="Chromosome"/>
</dbReference>
<dbReference type="GO" id="GO:0022857">
    <property type="term" value="F:transmembrane transporter activity"/>
    <property type="evidence" value="ECO:0007669"/>
    <property type="project" value="UniProtKB-UniRule"/>
</dbReference>
<dbReference type="PANTHER" id="PTHR35011">
    <property type="entry name" value="2,3-DIKETO-L-GULONATE TRAP TRANSPORTER SMALL PERMEASE PROTEIN YIAM"/>
    <property type="match status" value="1"/>
</dbReference>
<evidence type="ECO:0000256" key="4">
    <source>
        <dbReference type="ARBA" id="ARBA00022519"/>
    </source>
</evidence>
<evidence type="ECO:0000313" key="12">
    <source>
        <dbReference type="Proteomes" id="UP001337723"/>
    </source>
</evidence>
<proteinExistence type="inferred from homology"/>
<feature type="domain" description="Tripartite ATP-independent periplasmic transporters DctQ component" evidence="10">
    <location>
        <begin position="53"/>
        <end position="178"/>
    </location>
</feature>
<name>A0AA48HHG3_9RHOB</name>
<evidence type="ECO:0000256" key="6">
    <source>
        <dbReference type="ARBA" id="ARBA00022989"/>
    </source>
</evidence>
<keyword evidence="3" id="KW-1003">Cell membrane</keyword>
<evidence type="ECO:0000313" key="11">
    <source>
        <dbReference type="EMBL" id="BDW84246.1"/>
    </source>
</evidence>
<dbReference type="GO" id="GO:0015740">
    <property type="term" value="P:C4-dicarboxylate transport"/>
    <property type="evidence" value="ECO:0007669"/>
    <property type="project" value="TreeGrafter"/>
</dbReference>
<protein>
    <recommendedName>
        <fullName evidence="9">TRAP transporter small permease protein</fullName>
    </recommendedName>
</protein>
<reference evidence="11 12" key="1">
    <citation type="submission" date="2023-01" db="EMBL/GenBank/DDBJ databases">
        <title>Complete genome sequence of Roseicyclus marinus strain Dej080120_10.</title>
        <authorList>
            <person name="Ueki S."/>
            <person name="Maruyama F."/>
        </authorList>
    </citation>
    <scope>NUCLEOTIDE SEQUENCE [LARGE SCALE GENOMIC DNA]</scope>
    <source>
        <strain evidence="11 12">Dej080120_10</strain>
    </source>
</reference>
<dbReference type="KEGG" id="rmai:MACH21_04230"/>
<dbReference type="EMBL" id="AP027266">
    <property type="protein sequence ID" value="BDW84246.1"/>
    <property type="molecule type" value="Genomic_DNA"/>
</dbReference>